<gene>
    <name evidence="14" type="ORF">SLS59_004364</name>
</gene>
<reference evidence="14 15" key="1">
    <citation type="submission" date="2024-02" db="EMBL/GenBank/DDBJ databases">
        <title>De novo assembly and annotation of 12 fungi associated with fruit tree decline syndrome in Ontario, Canada.</title>
        <authorList>
            <person name="Sulman M."/>
            <person name="Ellouze W."/>
            <person name="Ilyukhin E."/>
        </authorList>
    </citation>
    <scope>NUCLEOTIDE SEQUENCE [LARGE SCALE GENOMIC DNA]</scope>
    <source>
        <strain evidence="14 15">M97-236</strain>
    </source>
</reference>
<evidence type="ECO:0000256" key="2">
    <source>
        <dbReference type="ARBA" id="ARBA00008467"/>
    </source>
</evidence>
<feature type="transmembrane region" description="Helical" evidence="12">
    <location>
        <begin position="616"/>
        <end position="638"/>
    </location>
</feature>
<proteinExistence type="inferred from homology"/>
<feature type="transmembrane region" description="Helical" evidence="12">
    <location>
        <begin position="568"/>
        <end position="596"/>
    </location>
</feature>
<dbReference type="InterPro" id="IPR020841">
    <property type="entry name" value="PKS_Beta-ketoAc_synthase_dom"/>
</dbReference>
<feature type="transmembrane region" description="Helical" evidence="12">
    <location>
        <begin position="423"/>
        <end position="448"/>
    </location>
</feature>
<keyword evidence="7 11" id="KW-0808">Transferase</keyword>
<dbReference type="Pfam" id="PF02801">
    <property type="entry name" value="Ketoacyl-synt_C"/>
    <property type="match status" value="1"/>
</dbReference>
<feature type="domain" description="Ketosynthase family 3 (KS3)" evidence="13">
    <location>
        <begin position="1"/>
        <end position="359"/>
    </location>
</feature>
<keyword evidence="9 12" id="KW-1133">Transmembrane helix</keyword>
<feature type="transmembrane region" description="Helical" evidence="12">
    <location>
        <begin position="495"/>
        <end position="519"/>
    </location>
</feature>
<evidence type="ECO:0000256" key="9">
    <source>
        <dbReference type="ARBA" id="ARBA00022989"/>
    </source>
</evidence>
<dbReference type="Proteomes" id="UP001521222">
    <property type="component" value="Unassembled WGS sequence"/>
</dbReference>
<dbReference type="CDD" id="cd00834">
    <property type="entry name" value="KAS_I_II"/>
    <property type="match status" value="1"/>
</dbReference>
<dbReference type="Pfam" id="PF03824">
    <property type="entry name" value="NicO"/>
    <property type="match status" value="1"/>
</dbReference>
<dbReference type="NCBIfam" id="NF005589">
    <property type="entry name" value="PRK07314.1"/>
    <property type="match status" value="1"/>
</dbReference>
<evidence type="ECO:0000256" key="12">
    <source>
        <dbReference type="SAM" id="Phobius"/>
    </source>
</evidence>
<dbReference type="PROSITE" id="PS00606">
    <property type="entry name" value="KS3_1"/>
    <property type="match status" value="1"/>
</dbReference>
<dbReference type="InterPro" id="IPR018201">
    <property type="entry name" value="Ketoacyl_synth_AS"/>
</dbReference>
<evidence type="ECO:0000256" key="6">
    <source>
        <dbReference type="ARBA" id="ARBA00022596"/>
    </source>
</evidence>
<name>A0ABR3RGE1_9PLEO</name>
<keyword evidence="5" id="KW-0813">Transport</keyword>
<dbReference type="Gene3D" id="3.40.47.10">
    <property type="match status" value="1"/>
</dbReference>
<evidence type="ECO:0000259" key="13">
    <source>
        <dbReference type="PROSITE" id="PS52004"/>
    </source>
</evidence>
<comment type="subcellular location">
    <subcellularLocation>
        <location evidence="1">Endomembrane system</location>
        <topology evidence="1">Multi-pass membrane protein</topology>
    </subcellularLocation>
</comment>
<evidence type="ECO:0000256" key="8">
    <source>
        <dbReference type="ARBA" id="ARBA00022692"/>
    </source>
</evidence>
<evidence type="ECO:0000256" key="1">
    <source>
        <dbReference type="ARBA" id="ARBA00004127"/>
    </source>
</evidence>
<evidence type="ECO:0000313" key="14">
    <source>
        <dbReference type="EMBL" id="KAL1603268.1"/>
    </source>
</evidence>
<dbReference type="SUPFAM" id="SSF53901">
    <property type="entry name" value="Thiolase-like"/>
    <property type="match status" value="2"/>
</dbReference>
<dbReference type="PANTHER" id="PTHR31611:SF0">
    <property type="entry name" value="HIGH-AFFINITY NICKEL TRANSPORT PROTEIN NIC1"/>
    <property type="match status" value="1"/>
</dbReference>
<evidence type="ECO:0000256" key="5">
    <source>
        <dbReference type="ARBA" id="ARBA00022448"/>
    </source>
</evidence>
<protein>
    <recommendedName>
        <fullName evidence="4">beta-ketoacyl-[acyl-carrier-protein] synthase I</fullName>
        <ecNumber evidence="4">2.3.1.41</ecNumber>
    </recommendedName>
</protein>
<evidence type="ECO:0000256" key="11">
    <source>
        <dbReference type="RuleBase" id="RU003694"/>
    </source>
</evidence>
<dbReference type="EC" id="2.3.1.41" evidence="4"/>
<keyword evidence="6" id="KW-0533">Nickel</keyword>
<evidence type="ECO:0000313" key="15">
    <source>
        <dbReference type="Proteomes" id="UP001521222"/>
    </source>
</evidence>
<feature type="transmembrane region" description="Helical" evidence="12">
    <location>
        <begin position="385"/>
        <end position="411"/>
    </location>
</feature>
<dbReference type="SMART" id="SM00825">
    <property type="entry name" value="PKS_KS"/>
    <property type="match status" value="1"/>
</dbReference>
<dbReference type="InterPro" id="IPR000794">
    <property type="entry name" value="Beta-ketoacyl_synthase"/>
</dbReference>
<keyword evidence="10 12" id="KW-0472">Membrane</keyword>
<dbReference type="InterPro" id="IPR004688">
    <property type="entry name" value="Ni/Co_transpt"/>
</dbReference>
<evidence type="ECO:0000256" key="7">
    <source>
        <dbReference type="ARBA" id="ARBA00022679"/>
    </source>
</evidence>
<comment type="similarity">
    <text evidence="2 11">Belongs to the thiolase-like superfamily. Beta-ketoacyl-ACP synthases family.</text>
</comment>
<organism evidence="14 15">
    <name type="scientific">Nothophoma quercina</name>
    <dbReference type="NCBI Taxonomy" id="749835"/>
    <lineage>
        <taxon>Eukaryota</taxon>
        <taxon>Fungi</taxon>
        <taxon>Dikarya</taxon>
        <taxon>Ascomycota</taxon>
        <taxon>Pezizomycotina</taxon>
        <taxon>Dothideomycetes</taxon>
        <taxon>Pleosporomycetidae</taxon>
        <taxon>Pleosporales</taxon>
        <taxon>Pleosporineae</taxon>
        <taxon>Didymellaceae</taxon>
        <taxon>Nothophoma</taxon>
    </lineage>
</organism>
<accession>A0ABR3RGE1</accession>
<dbReference type="InterPro" id="IPR014030">
    <property type="entry name" value="Ketoacyl_synth_N"/>
</dbReference>
<keyword evidence="15" id="KW-1185">Reference proteome</keyword>
<evidence type="ECO:0000256" key="10">
    <source>
        <dbReference type="ARBA" id="ARBA00023136"/>
    </source>
</evidence>
<dbReference type="PANTHER" id="PTHR31611">
    <property type="entry name" value="HIGH-AFFINITY NICKEL TRANSPORT PROTEIN NIC1"/>
    <property type="match status" value="1"/>
</dbReference>
<dbReference type="PROSITE" id="PS52004">
    <property type="entry name" value="KS3_2"/>
    <property type="match status" value="1"/>
</dbReference>
<comment type="similarity">
    <text evidence="3">Belongs to the NiCoT transporter (TC 2.A.52) family.</text>
</comment>
<evidence type="ECO:0000256" key="4">
    <source>
        <dbReference type="ARBA" id="ARBA00013191"/>
    </source>
</evidence>
<dbReference type="EMBL" id="JAKIXB020000012">
    <property type="protein sequence ID" value="KAL1603268.1"/>
    <property type="molecule type" value="Genomic_DNA"/>
</dbReference>
<keyword evidence="8 12" id="KW-0812">Transmembrane</keyword>
<dbReference type="InterPro" id="IPR011541">
    <property type="entry name" value="Ni/Co_transpt_high_affinity"/>
</dbReference>
<sequence>MVASEEALKDAGWAPTKEEELETTVCLIFHDRIFVLTQHQGVYIGSGIGSLDDAYDTAVAFDKGGHKKVSPLFVPRLLINLAAGHISMHYGFKGPNHAATTACTTGAHSIGDASRMIQFGDADVMVAGGAESCIHPLAISGFARARSLATEFNDRPTEASRPFDRDRDGFVIGEGAGVVVLEELEHAKARGAYIYAEVAGYGLSSDAYHMTAPREDGQGPRLAMQKALRHAGIKPAYVDYINAHATSTPLGDAAENRAIKDLLLGENGKGSASEINVSSTKGAVGHLLGAAGSVEAIFTILGLQNNTLPPTLNLQSPGNPAEDFNCNYVANEAQQKEVNVAISNSFGFGAILSYTLGLRHALDADHISAIDLMTRRLIAAGQRPVTVGMFFSLGHSTIVIITSLVVAGTAAAVSSKFDSFERIGGIIGTSVSAAFLLLLGIMNIYILYKLIVQMRKILASEPGREHEEFKIQGGGCLFPILQKLFKLVDRPWKMYPLGVLFGLGFDTSSEIAILGISSIQATKGTSIWLILIFPLLFTAGMCLLDTTDGALMMSLYTSTQLARDPIAICYYSIVLTVITVIVATIIGVVQFLNLILNVAEPDGKFWDGVEKLGDSWDIVGGAICGAFVVFGGLSVLLYKPWRRRVDKKRLGSAHFEPLSQSPDLIARNDEEQQTELAGANNRTKDVDVVVQSIEATDLAGPAHR</sequence>
<evidence type="ECO:0000256" key="3">
    <source>
        <dbReference type="ARBA" id="ARBA00010892"/>
    </source>
</evidence>
<dbReference type="InterPro" id="IPR014031">
    <property type="entry name" value="Ketoacyl_synth_C"/>
</dbReference>
<comment type="caution">
    <text evidence="14">The sequence shown here is derived from an EMBL/GenBank/DDBJ whole genome shotgun (WGS) entry which is preliminary data.</text>
</comment>
<dbReference type="InterPro" id="IPR016039">
    <property type="entry name" value="Thiolase-like"/>
</dbReference>
<dbReference type="Pfam" id="PF00109">
    <property type="entry name" value="ketoacyl-synt"/>
    <property type="match status" value="1"/>
</dbReference>
<feature type="transmembrane region" description="Helical" evidence="12">
    <location>
        <begin position="525"/>
        <end position="547"/>
    </location>
</feature>